<keyword evidence="3" id="KW-1185">Reference proteome</keyword>
<sequence>MTAITDTVRSLVTASTNTGSTIVTEPTDIVRTIVTASTDKVHVLTNVTASTDKVWKMFPRIVFLVSWLLSVNVVTAMQCQCTCTSPDNPKEKYVATMNNNTFAFNAVKMEEAIALNRTEMVKHRKDKAIKPEQSDKTINQTTNDSSQPNANLQQYKLNNVWDVIGNQKNKKIKLQKKDKSVNTKEKSYNSNVSQSLDNTEKQNKGTTRKHMNSGLNVNVWGQLKTGVKNNVLQHVNGVGKGHINPNNFSPSMRQLHPKVENNVFNSIHQPKGNTMYRNSNNWMQHKNRNNNILEFPAWKPFRPLTAQSRTHVSQTVNTNRQEPGHTQWISTDETRYSQTVNTNGQEFRHTQWTNQVESTNTKNVEIEPVEREVR</sequence>
<evidence type="ECO:0000256" key="1">
    <source>
        <dbReference type="SAM" id="MobiDB-lite"/>
    </source>
</evidence>
<feature type="compositionally biased region" description="Polar residues" evidence="1">
    <location>
        <begin position="188"/>
        <end position="197"/>
    </location>
</feature>
<proteinExistence type="predicted"/>
<feature type="region of interest" description="Disordered" evidence="1">
    <location>
        <begin position="310"/>
        <end position="334"/>
    </location>
</feature>
<dbReference type="Proteomes" id="UP000507470">
    <property type="component" value="Unassembled WGS sequence"/>
</dbReference>
<feature type="region of interest" description="Disordered" evidence="1">
    <location>
        <begin position="124"/>
        <end position="150"/>
    </location>
</feature>
<protein>
    <submittedName>
        <fullName evidence="2">Uncharacterized protein</fullName>
    </submittedName>
</protein>
<evidence type="ECO:0000313" key="3">
    <source>
        <dbReference type="Proteomes" id="UP000507470"/>
    </source>
</evidence>
<feature type="compositionally biased region" description="Basic and acidic residues" evidence="1">
    <location>
        <begin position="364"/>
        <end position="374"/>
    </location>
</feature>
<feature type="compositionally biased region" description="Polar residues" evidence="1">
    <location>
        <begin position="310"/>
        <end position="321"/>
    </location>
</feature>
<dbReference type="EMBL" id="CACVKT020002567">
    <property type="protein sequence ID" value="CAC5378355.1"/>
    <property type="molecule type" value="Genomic_DNA"/>
</dbReference>
<feature type="region of interest" description="Disordered" evidence="1">
    <location>
        <begin position="172"/>
        <end position="212"/>
    </location>
</feature>
<accession>A0A6J8B3D3</accession>
<feature type="region of interest" description="Disordered" evidence="1">
    <location>
        <begin position="355"/>
        <end position="374"/>
    </location>
</feature>
<evidence type="ECO:0000313" key="2">
    <source>
        <dbReference type="EMBL" id="CAC5378355.1"/>
    </source>
</evidence>
<name>A0A6J8B3D3_MYTCO</name>
<gene>
    <name evidence="2" type="ORF">MCOR_14566</name>
</gene>
<organism evidence="2 3">
    <name type="scientific">Mytilus coruscus</name>
    <name type="common">Sea mussel</name>
    <dbReference type="NCBI Taxonomy" id="42192"/>
    <lineage>
        <taxon>Eukaryota</taxon>
        <taxon>Metazoa</taxon>
        <taxon>Spiralia</taxon>
        <taxon>Lophotrochozoa</taxon>
        <taxon>Mollusca</taxon>
        <taxon>Bivalvia</taxon>
        <taxon>Autobranchia</taxon>
        <taxon>Pteriomorphia</taxon>
        <taxon>Mytilida</taxon>
        <taxon>Mytiloidea</taxon>
        <taxon>Mytilidae</taxon>
        <taxon>Mytilinae</taxon>
        <taxon>Mytilus</taxon>
    </lineage>
</organism>
<feature type="compositionally biased region" description="Basic and acidic residues" evidence="1">
    <location>
        <begin position="175"/>
        <end position="187"/>
    </location>
</feature>
<dbReference type="AlphaFoldDB" id="A0A6J8B3D3"/>
<feature type="compositionally biased region" description="Polar residues" evidence="1">
    <location>
        <begin position="136"/>
        <end position="150"/>
    </location>
</feature>
<dbReference type="OrthoDB" id="10553107at2759"/>
<reference evidence="2 3" key="1">
    <citation type="submission" date="2020-06" db="EMBL/GenBank/DDBJ databases">
        <authorList>
            <person name="Li R."/>
            <person name="Bekaert M."/>
        </authorList>
    </citation>
    <scope>NUCLEOTIDE SEQUENCE [LARGE SCALE GENOMIC DNA]</scope>
    <source>
        <strain evidence="3">wild</strain>
    </source>
</reference>